<evidence type="ECO:0000313" key="7">
    <source>
        <dbReference type="Proteomes" id="UP000734823"/>
    </source>
</evidence>
<dbReference type="InterPro" id="IPR020476">
    <property type="entry name" value="Nudix_hydrolase"/>
</dbReference>
<dbReference type="PROSITE" id="PS00893">
    <property type="entry name" value="NUDIX_BOX"/>
    <property type="match status" value="1"/>
</dbReference>
<dbReference type="Proteomes" id="UP000734823">
    <property type="component" value="Unassembled WGS sequence"/>
</dbReference>
<organism evidence="6 7">
    <name type="scientific">Actinokineospora xionganensis</name>
    <dbReference type="NCBI Taxonomy" id="2684470"/>
    <lineage>
        <taxon>Bacteria</taxon>
        <taxon>Bacillati</taxon>
        <taxon>Actinomycetota</taxon>
        <taxon>Actinomycetes</taxon>
        <taxon>Pseudonocardiales</taxon>
        <taxon>Pseudonocardiaceae</taxon>
        <taxon>Actinokineospora</taxon>
    </lineage>
</organism>
<proteinExistence type="inferred from homology"/>
<dbReference type="PANTHER" id="PTHR43046:SF16">
    <property type="entry name" value="ADP-RIBOSE PYROPHOSPHATASE YJHB-RELATED"/>
    <property type="match status" value="1"/>
</dbReference>
<evidence type="ECO:0000259" key="5">
    <source>
        <dbReference type="PROSITE" id="PS51462"/>
    </source>
</evidence>
<dbReference type="EMBL" id="JABVED010000043">
    <property type="protein sequence ID" value="MBC6451723.1"/>
    <property type="molecule type" value="Genomic_DNA"/>
</dbReference>
<feature type="domain" description="Nudix hydrolase" evidence="5">
    <location>
        <begin position="17"/>
        <end position="148"/>
    </location>
</feature>
<dbReference type="PRINTS" id="PR00502">
    <property type="entry name" value="NUDIXFAMILY"/>
</dbReference>
<name>A0ABR7LG72_9PSEU</name>
<comment type="cofactor">
    <cofactor evidence="1">
        <name>Mg(2+)</name>
        <dbReference type="ChEBI" id="CHEBI:18420"/>
    </cofactor>
</comment>
<sequence>MARIDYFNDPAAPPVNSVVPSVTVAIRDDAGRILLIHKVDNDLWALPGGGHDPGERIIDTAIREVREETGLDVEIVRLVGTYTDPNHVMAYDDGEVRQQFSLCFEGKWIGGTPREDGTETKAVRWVEPTALDSLSIHPSMRLRIDHALDASRVTPYLG</sequence>
<dbReference type="PANTHER" id="PTHR43046">
    <property type="entry name" value="GDP-MANNOSE MANNOSYL HYDROLASE"/>
    <property type="match status" value="1"/>
</dbReference>
<evidence type="ECO:0000256" key="1">
    <source>
        <dbReference type="ARBA" id="ARBA00001946"/>
    </source>
</evidence>
<dbReference type="InterPro" id="IPR000086">
    <property type="entry name" value="NUDIX_hydrolase_dom"/>
</dbReference>
<evidence type="ECO:0000313" key="6">
    <source>
        <dbReference type="EMBL" id="MBC6451723.1"/>
    </source>
</evidence>
<evidence type="ECO:0000256" key="3">
    <source>
        <dbReference type="ARBA" id="ARBA00022801"/>
    </source>
</evidence>
<keyword evidence="7" id="KW-1185">Reference proteome</keyword>
<dbReference type="SUPFAM" id="SSF55811">
    <property type="entry name" value="Nudix"/>
    <property type="match status" value="1"/>
</dbReference>
<dbReference type="Pfam" id="PF00293">
    <property type="entry name" value="NUDIX"/>
    <property type="match status" value="1"/>
</dbReference>
<evidence type="ECO:0000256" key="2">
    <source>
        <dbReference type="ARBA" id="ARBA00005582"/>
    </source>
</evidence>
<accession>A0ABR7LG72</accession>
<protein>
    <submittedName>
        <fullName evidence="6">NUDIX domain-containing protein</fullName>
    </submittedName>
</protein>
<dbReference type="Gene3D" id="3.90.79.10">
    <property type="entry name" value="Nucleoside Triphosphate Pyrophosphohydrolase"/>
    <property type="match status" value="1"/>
</dbReference>
<dbReference type="InterPro" id="IPR020084">
    <property type="entry name" value="NUDIX_hydrolase_CS"/>
</dbReference>
<comment type="caution">
    <text evidence="6">The sequence shown here is derived from an EMBL/GenBank/DDBJ whole genome shotgun (WGS) entry which is preliminary data.</text>
</comment>
<dbReference type="InterPro" id="IPR015797">
    <property type="entry name" value="NUDIX_hydrolase-like_dom_sf"/>
</dbReference>
<dbReference type="RefSeq" id="WP_187224788.1">
    <property type="nucleotide sequence ID" value="NZ_JABVED010000043.1"/>
</dbReference>
<evidence type="ECO:0000256" key="4">
    <source>
        <dbReference type="RuleBase" id="RU003476"/>
    </source>
</evidence>
<reference evidence="6 7" key="1">
    <citation type="submission" date="2020-06" db="EMBL/GenBank/DDBJ databases">
        <title>Actinokineospora xiongansis sp. nov., isolated from soil of Baiyangdian.</title>
        <authorList>
            <person name="Zhang X."/>
        </authorList>
    </citation>
    <scope>NUCLEOTIDE SEQUENCE [LARGE SCALE GENOMIC DNA]</scope>
    <source>
        <strain evidence="6 7">HBU206404</strain>
    </source>
</reference>
<gene>
    <name evidence="6" type="ORF">GPZ80_31725</name>
</gene>
<comment type="similarity">
    <text evidence="2 4">Belongs to the Nudix hydrolase family.</text>
</comment>
<keyword evidence="3 4" id="KW-0378">Hydrolase</keyword>
<dbReference type="PROSITE" id="PS51462">
    <property type="entry name" value="NUDIX"/>
    <property type="match status" value="1"/>
</dbReference>